<keyword evidence="3" id="KW-1185">Reference proteome</keyword>
<accession>A0ABR2VD90</accession>
<dbReference type="EMBL" id="JARVKF010000031">
    <property type="protein sequence ID" value="KAK9424801.1"/>
    <property type="molecule type" value="Genomic_DNA"/>
</dbReference>
<dbReference type="Proteomes" id="UP001408356">
    <property type="component" value="Unassembled WGS sequence"/>
</dbReference>
<dbReference type="Pfam" id="PF14200">
    <property type="entry name" value="RicinB_lectin_2"/>
    <property type="match status" value="1"/>
</dbReference>
<organism evidence="2 3">
    <name type="scientific">Seiridium unicorne</name>
    <dbReference type="NCBI Taxonomy" id="138068"/>
    <lineage>
        <taxon>Eukaryota</taxon>
        <taxon>Fungi</taxon>
        <taxon>Dikarya</taxon>
        <taxon>Ascomycota</taxon>
        <taxon>Pezizomycotina</taxon>
        <taxon>Sordariomycetes</taxon>
        <taxon>Xylariomycetidae</taxon>
        <taxon>Amphisphaeriales</taxon>
        <taxon>Sporocadaceae</taxon>
        <taxon>Seiridium</taxon>
    </lineage>
</organism>
<dbReference type="InterPro" id="IPR000772">
    <property type="entry name" value="Ricin_B_lectin"/>
</dbReference>
<feature type="domain" description="Ricin B lectin" evidence="1">
    <location>
        <begin position="43"/>
        <end position="140"/>
    </location>
</feature>
<reference evidence="2 3" key="1">
    <citation type="journal article" date="2024" name="J. Plant Pathol.">
        <title>Sequence and assembly of the genome of Seiridium unicorne, isolate CBS 538.82, causal agent of cypress canker disease.</title>
        <authorList>
            <person name="Scali E."/>
            <person name="Rocca G.D."/>
            <person name="Danti R."/>
            <person name="Garbelotto M."/>
            <person name="Barberini S."/>
            <person name="Baroncelli R."/>
            <person name="Emiliani G."/>
        </authorList>
    </citation>
    <scope>NUCLEOTIDE SEQUENCE [LARGE SCALE GENOMIC DNA]</scope>
    <source>
        <strain evidence="2 3">BM-138-508</strain>
    </source>
</reference>
<gene>
    <name evidence="2" type="ORF">SUNI508_13454</name>
</gene>
<dbReference type="PROSITE" id="PS50231">
    <property type="entry name" value="RICIN_B_LECTIN"/>
    <property type="match status" value="1"/>
</dbReference>
<comment type="caution">
    <text evidence="2">The sequence shown here is derived from an EMBL/GenBank/DDBJ whole genome shotgun (WGS) entry which is preliminary data.</text>
</comment>
<dbReference type="InterPro" id="IPR035992">
    <property type="entry name" value="Ricin_B-like_lectins"/>
</dbReference>
<sequence length="160" mass="17239">MSPIRNGATVAFKNVGTGTCIDLTESNPADNTPIIGYQYDGTKNQHWRLEQVGMTGPWPVYMIKNLATGTYIDLFNGGKDSGTPIVGWQGGNTSNDDQRWRFITADPDTGEVVMIQNVGTGTFIDLYNGGSANSTKILGWAGEPGVNAANTHQQWKVVSV</sequence>
<name>A0ABR2VD90_9PEZI</name>
<protein>
    <submittedName>
        <fullName evidence="2">Ricin B lectin domain-containing protein</fullName>
    </submittedName>
</protein>
<evidence type="ECO:0000259" key="1">
    <source>
        <dbReference type="Pfam" id="PF14200"/>
    </source>
</evidence>
<dbReference type="SUPFAM" id="SSF50370">
    <property type="entry name" value="Ricin B-like lectins"/>
    <property type="match status" value="1"/>
</dbReference>
<dbReference type="Gene3D" id="2.80.10.50">
    <property type="match status" value="3"/>
</dbReference>
<evidence type="ECO:0000313" key="3">
    <source>
        <dbReference type="Proteomes" id="UP001408356"/>
    </source>
</evidence>
<evidence type="ECO:0000313" key="2">
    <source>
        <dbReference type="EMBL" id="KAK9424801.1"/>
    </source>
</evidence>
<proteinExistence type="predicted"/>